<name>A0ABT9Z8M2_9BACI</name>
<reference evidence="1 2" key="1">
    <citation type="submission" date="2023-07" db="EMBL/GenBank/DDBJ databases">
        <title>Genomic Encyclopedia of Type Strains, Phase IV (KMG-IV): sequencing the most valuable type-strain genomes for metagenomic binning, comparative biology and taxonomic classification.</title>
        <authorList>
            <person name="Goeker M."/>
        </authorList>
    </citation>
    <scope>NUCLEOTIDE SEQUENCE [LARGE SCALE GENOMIC DNA]</scope>
    <source>
        <strain evidence="1 2">DSM 17723</strain>
    </source>
</reference>
<evidence type="ECO:0000313" key="2">
    <source>
        <dbReference type="Proteomes" id="UP001232245"/>
    </source>
</evidence>
<gene>
    <name evidence="1" type="ORF">J2S02_004984</name>
</gene>
<dbReference type="Proteomes" id="UP001232245">
    <property type="component" value="Unassembled WGS sequence"/>
</dbReference>
<accession>A0ABT9Z8M2</accession>
<dbReference type="InterPro" id="IPR044925">
    <property type="entry name" value="His-Me_finger_sf"/>
</dbReference>
<keyword evidence="2" id="KW-1185">Reference proteome</keyword>
<evidence type="ECO:0008006" key="3">
    <source>
        <dbReference type="Google" id="ProtNLM"/>
    </source>
</evidence>
<comment type="caution">
    <text evidence="1">The sequence shown here is derived from an EMBL/GenBank/DDBJ whole genome shotgun (WGS) entry which is preliminary data.</text>
</comment>
<evidence type="ECO:0000313" key="1">
    <source>
        <dbReference type="EMBL" id="MDQ0228598.1"/>
    </source>
</evidence>
<dbReference type="Gene3D" id="3.90.75.20">
    <property type="match status" value="1"/>
</dbReference>
<proteinExistence type="predicted"/>
<protein>
    <recommendedName>
        <fullName evidence="3">HNH nuclease domain-containing protein</fullName>
    </recommendedName>
</protein>
<sequence length="307" mass="36211">MKEKLKLILNEWGFQYPKKKTGNRIVEDGKVAYVYVNGEKNKGKFFIIDINYIPIINEFTWCYKDGYAVTYLAQKGKKKTIRMHRLIMDVLLYPNIEIDHINGEKNDNRVCNLRRCIKGNDVDNQSNQKVYFNLPDIVDVFVHPRFGNYMMEVSNAFYRKVNIPYFTFESLLKDRKLLYENGIDDILPLILERKVLAISKMLNYLDEHGEHHIFLKQLLHHFNEKRAEAREEIDNNKFQEMLVFHKLKIEDLEEDRLYIMANGDVLVKPSHKSSKEKFENNHSLAVFESDLQGNHLFVQDGMDGGLV</sequence>
<dbReference type="RefSeq" id="WP_307190888.1">
    <property type="nucleotide sequence ID" value="NZ_JAUSTZ010000026.1"/>
</dbReference>
<organism evidence="1 2">
    <name type="scientific">Metabacillus niabensis</name>
    <dbReference type="NCBI Taxonomy" id="324854"/>
    <lineage>
        <taxon>Bacteria</taxon>
        <taxon>Bacillati</taxon>
        <taxon>Bacillota</taxon>
        <taxon>Bacilli</taxon>
        <taxon>Bacillales</taxon>
        <taxon>Bacillaceae</taxon>
        <taxon>Metabacillus</taxon>
    </lineage>
</organism>
<dbReference type="EMBL" id="JAUSTZ010000026">
    <property type="protein sequence ID" value="MDQ0228598.1"/>
    <property type="molecule type" value="Genomic_DNA"/>
</dbReference>
<dbReference type="SUPFAM" id="SSF54060">
    <property type="entry name" value="His-Me finger endonucleases"/>
    <property type="match status" value="1"/>
</dbReference>